<keyword evidence="2" id="KW-0732">Signal</keyword>
<accession>A0A6I5ZLV2</accession>
<keyword evidence="5" id="KW-1185">Reference proteome</keyword>
<evidence type="ECO:0000256" key="2">
    <source>
        <dbReference type="ARBA" id="ARBA00022729"/>
    </source>
</evidence>
<dbReference type="InterPro" id="IPR050555">
    <property type="entry name" value="Bact_Solute-Bind_Prot2"/>
</dbReference>
<feature type="domain" description="Periplasmic binding protein" evidence="3">
    <location>
        <begin position="53"/>
        <end position="309"/>
    </location>
</feature>
<name>A0A6I5ZLV2_9FIRM</name>
<evidence type="ECO:0000313" key="5">
    <source>
        <dbReference type="Proteomes" id="UP000425916"/>
    </source>
</evidence>
<gene>
    <name evidence="4" type="primary">xylF</name>
    <name evidence="4" type="ORF">MGLY_01550</name>
</gene>
<evidence type="ECO:0000313" key="4">
    <source>
        <dbReference type="EMBL" id="QGP90844.1"/>
    </source>
</evidence>
<reference evidence="4 5" key="1">
    <citation type="submission" date="2019-11" db="EMBL/GenBank/DDBJ databases">
        <title>Genome sequence of Moorella glycerini DSM11254.</title>
        <authorList>
            <person name="Poehlein A."/>
            <person name="Boeer T."/>
            <person name="Daniel R."/>
        </authorList>
    </citation>
    <scope>NUCLEOTIDE SEQUENCE [LARGE SCALE GENOMIC DNA]</scope>
    <source>
        <strain evidence="4 5">DSM 11254</strain>
    </source>
</reference>
<dbReference type="RefSeq" id="WP_156271302.1">
    <property type="nucleotide sequence ID" value="NZ_CP046244.1"/>
</dbReference>
<dbReference type="EMBL" id="CP046244">
    <property type="protein sequence ID" value="QGP90844.1"/>
    <property type="molecule type" value="Genomic_DNA"/>
</dbReference>
<sequence>MKRLKFLGISLILLIIVSLVAGCSSKQSTGDNKSGAASTTNQQAKSGKKIRIGLSMDTLMVERWQKDRDLFVQKAKELGADVIVQTANSDAAVQNSQVENMLTQGIDVLVIVPYNAESAATAVEMAHKAGIKVLSYDRLIKNADVDLYISFDNVRVGEMQAEGVVAKAPKGNYVLIGGAPTDNNAKLFREGQMKVLKPLIDKGDIKVVADQWAIDWKPENALKIMEDALTKNNNNIQGVVASNDSLAGAAIQALSEQKLDGKVAVSGQDADLDGCQRIVEGKQTVTVYKPIKNIATKAAELAVALAKGEPIQTNSKVNNGKIDVPSLLLDPIKVTKENMVQTVIKDGYHKLDEVYKNVPKDQWPKE</sequence>
<dbReference type="OrthoDB" id="9769193at2"/>
<dbReference type="CDD" id="cd19991">
    <property type="entry name" value="PBP1_ABC_xylose_binding"/>
    <property type="match status" value="1"/>
</dbReference>
<evidence type="ECO:0000256" key="1">
    <source>
        <dbReference type="ARBA" id="ARBA00004196"/>
    </source>
</evidence>
<dbReference type="Pfam" id="PF13407">
    <property type="entry name" value="Peripla_BP_4"/>
    <property type="match status" value="1"/>
</dbReference>
<dbReference type="SUPFAM" id="SSF53822">
    <property type="entry name" value="Periplasmic binding protein-like I"/>
    <property type="match status" value="1"/>
</dbReference>
<organism evidence="4 5">
    <name type="scientific">Neomoorella glycerini</name>
    <dbReference type="NCBI Taxonomy" id="55779"/>
    <lineage>
        <taxon>Bacteria</taxon>
        <taxon>Bacillati</taxon>
        <taxon>Bacillota</taxon>
        <taxon>Clostridia</taxon>
        <taxon>Neomoorellales</taxon>
        <taxon>Neomoorellaceae</taxon>
        <taxon>Neomoorella</taxon>
    </lineage>
</organism>
<dbReference type="InterPro" id="IPR025997">
    <property type="entry name" value="SBP_2_dom"/>
</dbReference>
<protein>
    <submittedName>
        <fullName evidence="4">D-xylose-binding periplasmic protein</fullName>
    </submittedName>
</protein>
<dbReference type="InterPro" id="IPR028082">
    <property type="entry name" value="Peripla_BP_I"/>
</dbReference>
<dbReference type="InterPro" id="IPR013456">
    <property type="entry name" value="XylF"/>
</dbReference>
<dbReference type="AlphaFoldDB" id="A0A6I5ZLV2"/>
<dbReference type="PROSITE" id="PS51257">
    <property type="entry name" value="PROKAR_LIPOPROTEIN"/>
    <property type="match status" value="1"/>
</dbReference>
<dbReference type="GO" id="GO:0048029">
    <property type="term" value="F:monosaccharide binding"/>
    <property type="evidence" value="ECO:0007669"/>
    <property type="project" value="InterPro"/>
</dbReference>
<dbReference type="Proteomes" id="UP000425916">
    <property type="component" value="Chromosome"/>
</dbReference>
<dbReference type="PANTHER" id="PTHR30036:SF1">
    <property type="entry name" value="D-XYLOSE-BINDING PERIPLASMIC PROTEIN"/>
    <property type="match status" value="1"/>
</dbReference>
<proteinExistence type="predicted"/>
<dbReference type="NCBIfam" id="TIGR02634">
    <property type="entry name" value="xylF"/>
    <property type="match status" value="1"/>
</dbReference>
<evidence type="ECO:0000259" key="3">
    <source>
        <dbReference type="Pfam" id="PF13407"/>
    </source>
</evidence>
<comment type="subcellular location">
    <subcellularLocation>
        <location evidence="1">Cell envelope</location>
    </subcellularLocation>
</comment>
<dbReference type="GO" id="GO:0030288">
    <property type="term" value="C:outer membrane-bounded periplasmic space"/>
    <property type="evidence" value="ECO:0007669"/>
    <property type="project" value="TreeGrafter"/>
</dbReference>
<dbReference type="GO" id="GO:0015753">
    <property type="term" value="P:D-xylose transmembrane transport"/>
    <property type="evidence" value="ECO:0007669"/>
    <property type="project" value="InterPro"/>
</dbReference>
<dbReference type="Gene3D" id="3.40.50.2300">
    <property type="match status" value="2"/>
</dbReference>
<dbReference type="PANTHER" id="PTHR30036">
    <property type="entry name" value="D-XYLOSE-BINDING PERIPLASMIC PROTEIN"/>
    <property type="match status" value="1"/>
</dbReference>